<organism evidence="1 2">
    <name type="scientific">Methylacidiphilum infernorum (isolate V4)</name>
    <name type="common">Methylokorus infernorum (strain V4)</name>
    <dbReference type="NCBI Taxonomy" id="481448"/>
    <lineage>
        <taxon>Bacteria</taxon>
        <taxon>Pseudomonadati</taxon>
        <taxon>Verrucomicrobiota</taxon>
        <taxon>Methylacidiphilae</taxon>
        <taxon>Methylacidiphilales</taxon>
        <taxon>Methylacidiphilaceae</taxon>
        <taxon>Methylacidiphilum (ex Ratnadevi et al. 2023)</taxon>
    </lineage>
</organism>
<accession>B3E0B5</accession>
<dbReference type="HOGENOM" id="CLU_3292295_0_0_0"/>
<proteinExistence type="predicted"/>
<dbReference type="STRING" id="481448.Minf_2290"/>
<sequence>MIMIKEKRGNYKCGKGLFRRISRIGLKTIFFCTTENISYF</sequence>
<dbReference type="KEGG" id="min:Minf_2290"/>
<name>B3E0B5_METI4</name>
<protein>
    <submittedName>
        <fullName evidence="1">Uncharacterized protein</fullName>
    </submittedName>
</protein>
<reference evidence="1 2" key="1">
    <citation type="journal article" date="2008" name="Biol. Direct">
        <title>Complete genome sequence of the extremely acidophilic methanotroph isolate V4, Methylacidiphilum infernorum, a representative of the bacterial phylum Verrucomicrobia.</title>
        <authorList>
            <person name="Hou S."/>
            <person name="Makarova K.S."/>
            <person name="Saw J.H."/>
            <person name="Senin P."/>
            <person name="Ly B.V."/>
            <person name="Zhou Z."/>
            <person name="Ren Y."/>
            <person name="Wang J."/>
            <person name="Galperin M.Y."/>
            <person name="Omelchenko M.V."/>
            <person name="Wolf Y.I."/>
            <person name="Yutin N."/>
            <person name="Koonin E.V."/>
            <person name="Stott M.B."/>
            <person name="Mountain B.W."/>
            <person name="Crowe M.A."/>
            <person name="Smirnova A.V."/>
            <person name="Dunfield P.F."/>
            <person name="Feng L."/>
            <person name="Wang L."/>
            <person name="Alam M."/>
        </authorList>
    </citation>
    <scope>NUCLEOTIDE SEQUENCE [LARGE SCALE GENOMIC DNA]</scope>
    <source>
        <strain evidence="2">Isolate V4</strain>
    </source>
</reference>
<gene>
    <name evidence="1" type="ordered locus">Minf_2290</name>
</gene>
<dbReference type="AlphaFoldDB" id="B3E0B5"/>
<evidence type="ECO:0000313" key="2">
    <source>
        <dbReference type="Proteomes" id="UP000009149"/>
    </source>
</evidence>
<dbReference type="Proteomes" id="UP000009149">
    <property type="component" value="Chromosome"/>
</dbReference>
<evidence type="ECO:0000313" key="1">
    <source>
        <dbReference type="EMBL" id="ACD84344.1"/>
    </source>
</evidence>
<dbReference type="EMBL" id="CP000975">
    <property type="protein sequence ID" value="ACD84344.1"/>
    <property type="molecule type" value="Genomic_DNA"/>
</dbReference>